<protein>
    <recommendedName>
        <fullName evidence="3">CTP synthetase</fullName>
    </recommendedName>
</protein>
<dbReference type="AlphaFoldDB" id="V4IZ83"/>
<comment type="caution">
    <text evidence="1">The sequence shown here is derived from an EMBL/GenBank/DDBJ whole genome shotgun (WGS) entry which is preliminary data.</text>
</comment>
<accession>V4IZ83</accession>
<dbReference type="InterPro" id="IPR055550">
    <property type="entry name" value="DUF7126"/>
</dbReference>
<sequence length="104" mass="10538">MVVAGPDGDGIADALEARGAAVTRLDGVVTGERLDDAGIADATLYVLTDAAEATSIAVAKERNPDVRAVVYSDDALPEFAAAQTDLAVDPALLDADVVAEELVA</sequence>
<evidence type="ECO:0008006" key="3">
    <source>
        <dbReference type="Google" id="ProtNLM"/>
    </source>
</evidence>
<dbReference type="EMBL" id="ASGZ01000028">
    <property type="protein sequence ID" value="ESP88427.1"/>
    <property type="molecule type" value="Genomic_DNA"/>
</dbReference>
<organism evidence="1 2">
    <name type="scientific">Candidatus Halobonum tyrrellensis G22</name>
    <dbReference type="NCBI Taxonomy" id="1324957"/>
    <lineage>
        <taxon>Archaea</taxon>
        <taxon>Methanobacteriati</taxon>
        <taxon>Methanobacteriota</taxon>
        <taxon>Stenosarchaea group</taxon>
        <taxon>Halobacteria</taxon>
        <taxon>Halobacteriales</taxon>
        <taxon>Haloferacaceae</taxon>
        <taxon>Candidatus Halobonum</taxon>
    </lineage>
</organism>
<dbReference type="STRING" id="1324957.K933_08207"/>
<evidence type="ECO:0000313" key="2">
    <source>
        <dbReference type="Proteomes" id="UP000017840"/>
    </source>
</evidence>
<proteinExistence type="predicted"/>
<gene>
    <name evidence="1" type="ORF">K933_08207</name>
</gene>
<reference evidence="1 2" key="1">
    <citation type="journal article" date="2013" name="Genome Announc.">
        <title>Draft Genome Sequence of 'Candidatus Halobonum tyrrellensis' Strain G22, Isolated from the Hypersaline Waters of Lake Tyrrell, Australia.</title>
        <authorList>
            <person name="Ugalde J.A."/>
            <person name="Narasingarao P."/>
            <person name="Kuo S."/>
            <person name="Podell S."/>
            <person name="Allen E.E."/>
        </authorList>
    </citation>
    <scope>NUCLEOTIDE SEQUENCE [LARGE SCALE GENOMIC DNA]</scope>
    <source>
        <strain evidence="1 2">G22</strain>
    </source>
</reference>
<keyword evidence="2" id="KW-1185">Reference proteome</keyword>
<dbReference type="Proteomes" id="UP000017840">
    <property type="component" value="Unassembled WGS sequence"/>
</dbReference>
<evidence type="ECO:0000313" key="1">
    <source>
        <dbReference type="EMBL" id="ESP88427.1"/>
    </source>
</evidence>
<dbReference type="eggNOG" id="arCOG04783">
    <property type="taxonomic scope" value="Archaea"/>
</dbReference>
<dbReference type="Pfam" id="PF23443">
    <property type="entry name" value="DUF7126"/>
    <property type="match status" value="1"/>
</dbReference>
<name>V4IZ83_9EURY</name>